<name>A0A0K1NIJ0_9BACT</name>
<evidence type="ECO:0000313" key="2">
    <source>
        <dbReference type="Proteomes" id="UP000060345"/>
    </source>
</evidence>
<proteinExistence type="predicted"/>
<protein>
    <submittedName>
        <fullName evidence="1">Uncharacterized protein</fullName>
    </submittedName>
</protein>
<organism evidence="1 2">
    <name type="scientific">Prevotella fusca JCM 17724</name>
    <dbReference type="NCBI Taxonomy" id="1236517"/>
    <lineage>
        <taxon>Bacteria</taxon>
        <taxon>Pseudomonadati</taxon>
        <taxon>Bacteroidota</taxon>
        <taxon>Bacteroidia</taxon>
        <taxon>Bacteroidales</taxon>
        <taxon>Prevotellaceae</taxon>
        <taxon>Prevotella</taxon>
    </lineage>
</organism>
<gene>
    <name evidence="1" type="ORF">ADJ77_03185</name>
</gene>
<dbReference type="EMBL" id="CP012074">
    <property type="protein sequence ID" value="AKU68850.1"/>
    <property type="molecule type" value="Genomic_DNA"/>
</dbReference>
<dbReference type="KEGG" id="pfus:ADJ77_03185"/>
<dbReference type="AlphaFoldDB" id="A0A0K1NIJ0"/>
<reference evidence="1 2" key="1">
    <citation type="submission" date="2015-07" db="EMBL/GenBank/DDBJ databases">
        <authorList>
            <person name="Noorani M."/>
        </authorList>
    </citation>
    <scope>NUCLEOTIDE SEQUENCE [LARGE SCALE GENOMIC DNA]</scope>
    <source>
        <strain evidence="1 2">W1435</strain>
    </source>
</reference>
<evidence type="ECO:0000313" key="1">
    <source>
        <dbReference type="EMBL" id="AKU68850.1"/>
    </source>
</evidence>
<sequence length="93" mass="10725">MLTNNTTGAYQQHHWCLPTTPLVLTNNTIGAYQQHSGRKWEERFIMVITIVYSKPLMADLYEKRVSDTNNIIPSDKQLETYLPSLGNIITEAW</sequence>
<accession>A0A0K1NIJ0</accession>
<dbReference type="Proteomes" id="UP000060345">
    <property type="component" value="Chromosome 1"/>
</dbReference>